<feature type="region of interest" description="Disordered" evidence="1">
    <location>
        <begin position="1"/>
        <end position="20"/>
    </location>
</feature>
<evidence type="ECO:0000313" key="2">
    <source>
        <dbReference type="EMBL" id="GAV03486.1"/>
    </source>
</evidence>
<dbReference type="AlphaFoldDB" id="A0A1D1VRL4"/>
<evidence type="ECO:0000313" key="3">
    <source>
        <dbReference type="Proteomes" id="UP000186922"/>
    </source>
</evidence>
<reference evidence="2 3" key="1">
    <citation type="journal article" date="2016" name="Nat. Commun.">
        <title>Extremotolerant tardigrade genome and improved radiotolerance of human cultured cells by tardigrade-unique protein.</title>
        <authorList>
            <person name="Hashimoto T."/>
            <person name="Horikawa D.D."/>
            <person name="Saito Y."/>
            <person name="Kuwahara H."/>
            <person name="Kozuka-Hata H."/>
            <person name="Shin-I T."/>
            <person name="Minakuchi Y."/>
            <person name="Ohishi K."/>
            <person name="Motoyama A."/>
            <person name="Aizu T."/>
            <person name="Enomoto A."/>
            <person name="Kondo K."/>
            <person name="Tanaka S."/>
            <person name="Hara Y."/>
            <person name="Koshikawa S."/>
            <person name="Sagara H."/>
            <person name="Miura T."/>
            <person name="Yokobori S."/>
            <person name="Miyagawa K."/>
            <person name="Suzuki Y."/>
            <person name="Kubo T."/>
            <person name="Oyama M."/>
            <person name="Kohara Y."/>
            <person name="Fujiyama A."/>
            <person name="Arakawa K."/>
            <person name="Katayama T."/>
            <person name="Toyoda A."/>
            <person name="Kunieda T."/>
        </authorList>
    </citation>
    <scope>NUCLEOTIDE SEQUENCE [LARGE SCALE GENOMIC DNA]</scope>
    <source>
        <strain evidence="2 3">YOKOZUNA-1</strain>
    </source>
</reference>
<proteinExistence type="predicted"/>
<sequence>MTTDMAQTPTAHTPTEGVLPIVPTAPPTAEVMAAPIILMALRPTARLPTARPMEDLLDMVTLATETRVTATAGRHIVHMDLPDPLTVMVLARTALRRTVTALVPTMVLPTTVSATAMNTVTDITGRNKWLLEPGVLFIRPRTRLCPKLNTIFFRTFRIF</sequence>
<keyword evidence="3" id="KW-1185">Reference proteome</keyword>
<gene>
    <name evidence="2" type="primary">RvY_13902</name>
    <name evidence="2" type="synonym">RvY_13902.2</name>
    <name evidence="2" type="ORF">RvY_13902-2</name>
</gene>
<accession>A0A1D1VRL4</accession>
<feature type="compositionally biased region" description="Polar residues" evidence="1">
    <location>
        <begin position="1"/>
        <end position="13"/>
    </location>
</feature>
<dbReference type="Proteomes" id="UP000186922">
    <property type="component" value="Unassembled WGS sequence"/>
</dbReference>
<organism evidence="2 3">
    <name type="scientific">Ramazzottius varieornatus</name>
    <name type="common">Water bear</name>
    <name type="synonym">Tardigrade</name>
    <dbReference type="NCBI Taxonomy" id="947166"/>
    <lineage>
        <taxon>Eukaryota</taxon>
        <taxon>Metazoa</taxon>
        <taxon>Ecdysozoa</taxon>
        <taxon>Tardigrada</taxon>
        <taxon>Eutardigrada</taxon>
        <taxon>Parachela</taxon>
        <taxon>Hypsibioidea</taxon>
        <taxon>Ramazzottiidae</taxon>
        <taxon>Ramazzottius</taxon>
    </lineage>
</organism>
<dbReference type="EMBL" id="BDGG01000009">
    <property type="protein sequence ID" value="GAV03486.1"/>
    <property type="molecule type" value="Genomic_DNA"/>
</dbReference>
<comment type="caution">
    <text evidence="2">The sequence shown here is derived from an EMBL/GenBank/DDBJ whole genome shotgun (WGS) entry which is preliminary data.</text>
</comment>
<name>A0A1D1VRL4_RAMVA</name>
<evidence type="ECO:0000256" key="1">
    <source>
        <dbReference type="SAM" id="MobiDB-lite"/>
    </source>
</evidence>
<protein>
    <submittedName>
        <fullName evidence="2">Uncharacterized protein</fullName>
    </submittedName>
</protein>